<organism evidence="8 9">
    <name type="scientific">Paracidovorax wautersii</name>
    <dbReference type="NCBI Taxonomy" id="1177982"/>
    <lineage>
        <taxon>Bacteria</taxon>
        <taxon>Pseudomonadati</taxon>
        <taxon>Pseudomonadota</taxon>
        <taxon>Betaproteobacteria</taxon>
        <taxon>Burkholderiales</taxon>
        <taxon>Comamonadaceae</taxon>
        <taxon>Paracidovorax</taxon>
    </lineage>
</organism>
<comment type="subcellular location">
    <subcellularLocation>
        <location evidence="1">Membrane</location>
    </subcellularLocation>
</comment>
<evidence type="ECO:0000256" key="4">
    <source>
        <dbReference type="RuleBase" id="RU004003"/>
    </source>
</evidence>
<evidence type="ECO:0000313" key="8">
    <source>
        <dbReference type="EMBL" id="SFF31918.1"/>
    </source>
</evidence>
<dbReference type="STRING" id="1177982.SAMN04489711_1289"/>
<dbReference type="PANTHER" id="PTHR30332">
    <property type="entry name" value="PROBABLE GENERAL SECRETION PATHWAY PROTEIN D"/>
    <property type="match status" value="1"/>
</dbReference>
<feature type="signal peptide" evidence="6">
    <location>
        <begin position="1"/>
        <end position="22"/>
    </location>
</feature>
<evidence type="ECO:0000313" key="9">
    <source>
        <dbReference type="Proteomes" id="UP000199119"/>
    </source>
</evidence>
<dbReference type="RefSeq" id="WP_139222937.1">
    <property type="nucleotide sequence ID" value="NZ_FONX01000028.1"/>
</dbReference>
<protein>
    <submittedName>
        <fullName evidence="8">Type IVB pilus formation outer membrane protein, R64 PilN family</fullName>
    </submittedName>
</protein>
<dbReference type="GO" id="GO:0009306">
    <property type="term" value="P:protein secretion"/>
    <property type="evidence" value="ECO:0007669"/>
    <property type="project" value="InterPro"/>
</dbReference>
<evidence type="ECO:0000256" key="6">
    <source>
        <dbReference type="SAM" id="SignalP"/>
    </source>
</evidence>
<evidence type="ECO:0000256" key="3">
    <source>
        <dbReference type="ARBA" id="ARBA00023136"/>
    </source>
</evidence>
<evidence type="ECO:0000259" key="7">
    <source>
        <dbReference type="Pfam" id="PF00263"/>
    </source>
</evidence>
<feature type="domain" description="Type II/III secretion system secretin-like" evidence="7">
    <location>
        <begin position="408"/>
        <end position="529"/>
    </location>
</feature>
<evidence type="ECO:0000256" key="2">
    <source>
        <dbReference type="ARBA" id="ARBA00022729"/>
    </source>
</evidence>
<keyword evidence="3" id="KW-0472">Membrane</keyword>
<dbReference type="Proteomes" id="UP000199119">
    <property type="component" value="Unassembled WGS sequence"/>
</dbReference>
<name>A0A1I2HQY2_9BURK</name>
<comment type="similarity">
    <text evidence="4">Belongs to the bacterial secretin family.</text>
</comment>
<dbReference type="PANTHER" id="PTHR30332:SF24">
    <property type="entry name" value="SECRETIN GSPD-RELATED"/>
    <property type="match status" value="1"/>
</dbReference>
<feature type="region of interest" description="Disordered" evidence="5">
    <location>
        <begin position="270"/>
        <end position="298"/>
    </location>
</feature>
<dbReference type="EMBL" id="FONX01000028">
    <property type="protein sequence ID" value="SFF31918.1"/>
    <property type="molecule type" value="Genomic_DNA"/>
</dbReference>
<dbReference type="OrthoDB" id="6638496at2"/>
<dbReference type="InterPro" id="IPR004846">
    <property type="entry name" value="T2SS/T3SS_dom"/>
</dbReference>
<feature type="region of interest" description="Disordered" evidence="5">
    <location>
        <begin position="212"/>
        <end position="246"/>
    </location>
</feature>
<dbReference type="PROSITE" id="PS51257">
    <property type="entry name" value="PROKAR_LIPOPROTEIN"/>
    <property type="match status" value="1"/>
</dbReference>
<keyword evidence="9" id="KW-1185">Reference proteome</keyword>
<dbReference type="GO" id="GO:0016020">
    <property type="term" value="C:membrane"/>
    <property type="evidence" value="ECO:0007669"/>
    <property type="project" value="UniProtKB-SubCell"/>
</dbReference>
<proteinExistence type="inferred from homology"/>
<reference evidence="9" key="1">
    <citation type="submission" date="2016-10" db="EMBL/GenBank/DDBJ databases">
        <authorList>
            <person name="Varghese N."/>
            <person name="Submissions S."/>
        </authorList>
    </citation>
    <scope>NUCLEOTIDE SEQUENCE [LARGE SCALE GENOMIC DNA]</scope>
    <source>
        <strain evidence="9">DSM 27981</strain>
    </source>
</reference>
<feature type="compositionally biased region" description="Gly residues" evidence="5">
    <location>
        <begin position="213"/>
        <end position="241"/>
    </location>
</feature>
<dbReference type="Pfam" id="PF00263">
    <property type="entry name" value="Secretin"/>
    <property type="match status" value="1"/>
</dbReference>
<feature type="chain" id="PRO_5011618156" evidence="6">
    <location>
        <begin position="23"/>
        <end position="572"/>
    </location>
</feature>
<keyword evidence="2 6" id="KW-0732">Signal</keyword>
<accession>A0A1I2HQY2</accession>
<evidence type="ECO:0000256" key="5">
    <source>
        <dbReference type="SAM" id="MobiDB-lite"/>
    </source>
</evidence>
<dbReference type="InterPro" id="IPR050810">
    <property type="entry name" value="Bact_Secretion_Sys_Channel"/>
</dbReference>
<dbReference type="AlphaFoldDB" id="A0A1I2HQY2"/>
<gene>
    <name evidence="8" type="ORF">SAMN04489711_1289</name>
</gene>
<sequence length="572" mass="58513">MTKVIHLVRVAAIAVPFAIALAGCAALDRPKINAEKVRVKAEQYRDENVESATSMAVQRSKRPRISGEEVVLRSMYTLPGKFATPMSYSTHGVQGFSEVLEAISSTAGIGIRGFEVLQQQAQPQGGANGVATSPLMQSQPMVGAGKIGGTVEIDYSGTLRGLLDELGARNQTSWRYSASTNTVTFFRYETRVLNLHLPAGSKSVSATISLAGSSGGGSGGSGGGASGGGGSGGSSGGGSGAGNVSVSQQKTIDPWTSVMNTVGSILTASGPAPASAAQRGGPGADASGGRSLTAAGADGTASAAPELGMLTVTARPQAVERIAAFVNSVNARFSQNVLVDIQVLSVTLDDNVQAGFSLDLLYRQLNKNGLSIVGGAPLQPALGKPGSATFSISDSASKWNGSSIVAEALAQYGNVGLETKTQVIAINGQPSPFQVGDEITYLASSQTNTTPTVGTSVSLQPGSKVVGLTGNMTPTITGDSRILLEYQMEISSMVLTQVSSGGSTIQTPQISRQSLQNQAYVRDGEVIVLFANDQRRDSSSTAFGVGGVSGVGRGERKMNVIVMQVSGGRRNG</sequence>
<evidence type="ECO:0000256" key="1">
    <source>
        <dbReference type="ARBA" id="ARBA00004370"/>
    </source>
</evidence>